<dbReference type="EMBL" id="AKKN01000009">
    <property type="protein sequence ID" value="EKT56301.1"/>
    <property type="molecule type" value="Genomic_DNA"/>
</dbReference>
<protein>
    <submittedName>
        <fullName evidence="1">Dyp-type peroxidase</fullName>
    </submittedName>
</protein>
<comment type="caution">
    <text evidence="1">The sequence shown here is derived from an EMBL/GenBank/DDBJ whole genome shotgun (WGS) entry which is preliminary data.</text>
</comment>
<proteinExistence type="predicted"/>
<dbReference type="GO" id="GO:0004601">
    <property type="term" value="F:peroxidase activity"/>
    <property type="evidence" value="ECO:0007669"/>
    <property type="project" value="UniProtKB-KW"/>
</dbReference>
<dbReference type="OrthoDB" id="3483256at2"/>
<reference evidence="1 2" key="1">
    <citation type="journal article" date="2012" name="BMC Genomics">
        <title>Comparative genomics of bacteria in the genus Providencia isolated from wild Drosophila melanogaster.</title>
        <authorList>
            <person name="Galac M.R."/>
            <person name="Lazzaro B.P."/>
        </authorList>
    </citation>
    <scope>NUCLEOTIDE SEQUENCE [LARGE SCALE GENOMIC DNA]</scope>
    <source>
        <strain evidence="1 2">DSM 19967</strain>
    </source>
</reference>
<accession>K8W8U4</accession>
<keyword evidence="1" id="KW-0560">Oxidoreductase</keyword>
<evidence type="ECO:0000313" key="2">
    <source>
        <dbReference type="Proteomes" id="UP000010290"/>
    </source>
</evidence>
<dbReference type="HOGENOM" id="CLU_126478_0_0_6"/>
<gene>
    <name evidence="1" type="ORF">OO7_10187</name>
</gene>
<keyword evidence="2" id="KW-1185">Reference proteome</keyword>
<dbReference type="PATRIC" id="fig|1141660.3.peg.2033"/>
<keyword evidence="1" id="KW-0575">Peroxidase</keyword>
<dbReference type="AlphaFoldDB" id="K8W8U4"/>
<organism evidence="1 2">
    <name type="scientific">Providencia sneebia DSM 19967</name>
    <dbReference type="NCBI Taxonomy" id="1141660"/>
    <lineage>
        <taxon>Bacteria</taxon>
        <taxon>Pseudomonadati</taxon>
        <taxon>Pseudomonadota</taxon>
        <taxon>Gammaproteobacteria</taxon>
        <taxon>Enterobacterales</taxon>
        <taxon>Morganellaceae</taxon>
        <taxon>Providencia</taxon>
    </lineage>
</organism>
<dbReference type="RefSeq" id="WP_008915845.1">
    <property type="nucleotide sequence ID" value="NZ_CM001773.1"/>
</dbReference>
<dbReference type="Proteomes" id="UP000010290">
    <property type="component" value="Chromosome"/>
</dbReference>
<evidence type="ECO:0000313" key="1">
    <source>
        <dbReference type="EMBL" id="EKT56301.1"/>
    </source>
</evidence>
<sequence>MKKNDFANLCQQLNDAGAKNPKSWANSELQENIPQFARFLVLRGLTDIYRDVDCNLGEMDNYSSSTLATYEKLTSVFDEKELKKFLHIYGRALIGNVIDLLDEGYLYDVTEKVGWGLMELDENGTTTDRLIQGLHEDYLEFEETEINTNLDDK</sequence>
<name>K8W8U4_9GAMM</name>